<dbReference type="GO" id="GO:0005829">
    <property type="term" value="C:cytosol"/>
    <property type="evidence" value="ECO:0007669"/>
    <property type="project" value="TreeGrafter"/>
</dbReference>
<dbReference type="InterPro" id="IPR029056">
    <property type="entry name" value="Ribokinase-like"/>
</dbReference>
<dbReference type="OrthoDB" id="9802794at2"/>
<dbReference type="InterPro" id="IPR011914">
    <property type="entry name" value="RfaE_dom_II"/>
</dbReference>
<dbReference type="AlphaFoldDB" id="A0A433SA28"/>
<accession>A0A433SA28</accession>
<dbReference type="EMBL" id="PQSP01000011">
    <property type="protein sequence ID" value="RUS65572.1"/>
    <property type="molecule type" value="Genomic_DNA"/>
</dbReference>
<dbReference type="GO" id="GO:0016773">
    <property type="term" value="F:phosphotransferase activity, alcohol group as acceptor"/>
    <property type="evidence" value="ECO:0007669"/>
    <property type="project" value="InterPro"/>
</dbReference>
<dbReference type="UniPathway" id="UPA00356">
    <property type="reaction ID" value="UER00437"/>
</dbReference>
<dbReference type="InterPro" id="IPR023030">
    <property type="entry name" value="Bifunc_HldE"/>
</dbReference>
<dbReference type="Proteomes" id="UP000286947">
    <property type="component" value="Unassembled WGS sequence"/>
</dbReference>
<dbReference type="InterPro" id="IPR011913">
    <property type="entry name" value="RfaE_dom_I"/>
</dbReference>
<keyword evidence="5 11" id="KW-0547">Nucleotide-binding</keyword>
<evidence type="ECO:0000256" key="2">
    <source>
        <dbReference type="ARBA" id="ARBA00003753"/>
    </source>
</evidence>
<evidence type="ECO:0000256" key="11">
    <source>
        <dbReference type="HAMAP-Rule" id="MF_01603"/>
    </source>
</evidence>
<dbReference type="HAMAP" id="MF_01603">
    <property type="entry name" value="HldE"/>
    <property type="match status" value="1"/>
</dbReference>
<dbReference type="InterPro" id="IPR004821">
    <property type="entry name" value="Cyt_trans-like"/>
</dbReference>
<evidence type="ECO:0000259" key="12">
    <source>
        <dbReference type="Pfam" id="PF00294"/>
    </source>
</evidence>
<comment type="similarity">
    <text evidence="11">In the C-terminal section; belongs to the cytidylyltransferase family.</text>
</comment>
<sequence length="487" mass="52214">MLEIEQIKQVRVLCIGDVMLDRYLHSNVSRISPEGPVPVARVTRTENIAGGVANVARNIAALGAQATVTGVIGKDTTGHDLEVTLARDDGVQTRFVVTEQRPTTEKIRYVSQGQQLLRADREDAALLPDALEQQLLEVLEKEVALYDVVVLSDYAKGVLTKKVLGKAIALAREKGIPVVVDPKSSDLSRYAGATVITPNTKETMEATGIDPSNDEQAQAAGLKALQISQASALLVTRAEQGMSLVRAGLPAVHIRATAHEVFDVVGAGDTVVATLAVCLGSGLPLEEAAKMANMAAGIVVEKAGTATVSMFELLEAIKRQERKHDPQNSIRNKIGPLPELLQLCRQWQQQGLKVGFTNGCFDLLHVGHVSLLTFARAQCDRLIVGLNSDDSVRRLKGPSRPVNSEGDRAYVLAALQSVDAVVVFGEDTPESLIEALTPNVLIKGADYTVDQIVGAKHVLAHGGEVRTFELVPGRSSTKMIEKARQSC</sequence>
<keyword evidence="15" id="KW-1185">Reference proteome</keyword>
<evidence type="ECO:0000256" key="8">
    <source>
        <dbReference type="ARBA" id="ARBA00023268"/>
    </source>
</evidence>
<feature type="region of interest" description="Cytidylyltransferase" evidence="11">
    <location>
        <begin position="356"/>
        <end position="487"/>
    </location>
</feature>
<dbReference type="NCBIfam" id="TIGR02199">
    <property type="entry name" value="rfaE_dom_II"/>
    <property type="match status" value="1"/>
</dbReference>
<dbReference type="SUPFAM" id="SSF53613">
    <property type="entry name" value="Ribokinase-like"/>
    <property type="match status" value="1"/>
</dbReference>
<comment type="function">
    <text evidence="2 11">Catalyzes the ADP transfer from ATP to D-glycero-beta-D-manno-heptose 1-phosphate, yielding ADP-D-glycero-beta-D-manno-heptose.</text>
</comment>
<dbReference type="Pfam" id="PF01467">
    <property type="entry name" value="CTP_transf_like"/>
    <property type="match status" value="1"/>
</dbReference>
<dbReference type="NCBIfam" id="NF008454">
    <property type="entry name" value="PRK11316.1"/>
    <property type="match status" value="1"/>
</dbReference>
<dbReference type="NCBIfam" id="TIGR00125">
    <property type="entry name" value="cyt_tran_rel"/>
    <property type="match status" value="1"/>
</dbReference>
<keyword evidence="6 11" id="KW-0418">Kinase</keyword>
<feature type="active site" evidence="11">
    <location>
        <position position="269"/>
    </location>
</feature>
<dbReference type="GO" id="GO:0033786">
    <property type="term" value="F:heptose-1-phosphate adenylyltransferase activity"/>
    <property type="evidence" value="ECO:0007669"/>
    <property type="project" value="UniProtKB-UniRule"/>
</dbReference>
<evidence type="ECO:0000256" key="3">
    <source>
        <dbReference type="ARBA" id="ARBA00022679"/>
    </source>
</evidence>
<evidence type="ECO:0000256" key="6">
    <source>
        <dbReference type="ARBA" id="ARBA00022777"/>
    </source>
</evidence>
<dbReference type="Pfam" id="PF00294">
    <property type="entry name" value="PfkB"/>
    <property type="match status" value="1"/>
</dbReference>
<evidence type="ECO:0000256" key="10">
    <source>
        <dbReference type="ARBA" id="ARBA00047428"/>
    </source>
</evidence>
<comment type="pathway">
    <text evidence="11">Nucleotide-sugar biosynthesis; ADP-L-glycero-beta-D-manno-heptose biosynthesis; ADP-L-glycero-beta-D-manno-heptose from D-glycero-beta-D-manno-heptose 7-phosphate: step 3/4.</text>
</comment>
<evidence type="ECO:0000256" key="1">
    <source>
        <dbReference type="ARBA" id="ARBA00002319"/>
    </source>
</evidence>
<dbReference type="SUPFAM" id="SSF52374">
    <property type="entry name" value="Nucleotidylyl transferase"/>
    <property type="match status" value="1"/>
</dbReference>
<evidence type="ECO:0000313" key="14">
    <source>
        <dbReference type="EMBL" id="RUS65572.1"/>
    </source>
</evidence>
<feature type="region of interest" description="Ribokinase" evidence="11">
    <location>
        <begin position="1"/>
        <end position="324"/>
    </location>
</feature>
<proteinExistence type="inferred from homology"/>
<comment type="pathway">
    <text evidence="11">Nucleotide-sugar biosynthesis; ADP-L-glycero-beta-D-manno-heptose biosynthesis; ADP-L-glycero-beta-D-manno-heptose from D-glycero-beta-D-manno-heptose 7-phosphate: step 1/4.</text>
</comment>
<dbReference type="PANTHER" id="PTHR46969:SF1">
    <property type="entry name" value="BIFUNCTIONAL PROTEIN HLDE"/>
    <property type="match status" value="1"/>
</dbReference>
<evidence type="ECO:0000256" key="4">
    <source>
        <dbReference type="ARBA" id="ARBA00022695"/>
    </source>
</evidence>
<dbReference type="CDD" id="cd01172">
    <property type="entry name" value="RfaE_like"/>
    <property type="match status" value="1"/>
</dbReference>
<dbReference type="EC" id="2.7.7.70" evidence="11"/>
<feature type="binding site" evidence="11">
    <location>
        <begin position="199"/>
        <end position="202"/>
    </location>
    <ligand>
        <name>ATP</name>
        <dbReference type="ChEBI" id="CHEBI:30616"/>
    </ligand>
</feature>
<evidence type="ECO:0000259" key="13">
    <source>
        <dbReference type="Pfam" id="PF01467"/>
    </source>
</evidence>
<evidence type="ECO:0000313" key="15">
    <source>
        <dbReference type="Proteomes" id="UP000286947"/>
    </source>
</evidence>
<evidence type="ECO:0000256" key="9">
    <source>
        <dbReference type="ARBA" id="ARBA00023277"/>
    </source>
</evidence>
<comment type="similarity">
    <text evidence="11">In the N-terminal section; belongs to the carbohydrate kinase PfkB family.</text>
</comment>
<dbReference type="Gene3D" id="3.40.1190.20">
    <property type="match status" value="1"/>
</dbReference>
<comment type="function">
    <text evidence="1 11">Catalyzes the phosphorylation of D-glycero-D-manno-heptose 7-phosphate at the C-1 position to selectively form D-glycero-beta-D-manno-heptose-1,7-bisphosphate.</text>
</comment>
<gene>
    <name evidence="11 14" type="primary">hldE</name>
    <name evidence="14" type="ORF">CUZ56_02871</name>
</gene>
<dbReference type="FunFam" id="3.40.1190.20:FF:000002">
    <property type="entry name" value="Bifunctional protein HldE"/>
    <property type="match status" value="1"/>
</dbReference>
<evidence type="ECO:0000256" key="5">
    <source>
        <dbReference type="ARBA" id="ARBA00022741"/>
    </source>
</evidence>
<reference evidence="14 15" key="1">
    <citation type="submission" date="2018-01" db="EMBL/GenBank/DDBJ databases">
        <title>Saezia sanguinis gen. nov., sp. nov., in the order Burkholderiales isolated from human blood.</title>
        <authorList>
            <person name="Medina-Pascual M.J."/>
            <person name="Valdezate S."/>
            <person name="Monzon S."/>
            <person name="Cuesta I."/>
            <person name="Carrasco G."/>
            <person name="Villalon P."/>
            <person name="Saez-Nieto J.A."/>
        </authorList>
    </citation>
    <scope>NUCLEOTIDE SEQUENCE [LARGE SCALE GENOMIC DNA]</scope>
    <source>
        <strain evidence="14 15">CNM695-12</strain>
    </source>
</reference>
<dbReference type="EC" id="2.7.1.167" evidence="11"/>
<dbReference type="PANTHER" id="PTHR46969">
    <property type="entry name" value="BIFUNCTIONAL PROTEIN HLDE"/>
    <property type="match status" value="1"/>
</dbReference>
<comment type="catalytic activity">
    <reaction evidence="10 11">
        <text>D-glycero-beta-D-manno-heptose 1-phosphate + ATP + H(+) = ADP-D-glycero-beta-D-manno-heptose + diphosphate</text>
        <dbReference type="Rhea" id="RHEA:27465"/>
        <dbReference type="ChEBI" id="CHEBI:15378"/>
        <dbReference type="ChEBI" id="CHEBI:30616"/>
        <dbReference type="ChEBI" id="CHEBI:33019"/>
        <dbReference type="ChEBI" id="CHEBI:59967"/>
        <dbReference type="ChEBI" id="CHEBI:61593"/>
        <dbReference type="EC" id="2.7.7.70"/>
    </reaction>
</comment>
<evidence type="ECO:0000256" key="7">
    <source>
        <dbReference type="ARBA" id="ARBA00022840"/>
    </source>
</evidence>
<keyword evidence="9 11" id="KW-0119">Carbohydrate metabolism</keyword>
<organism evidence="14 15">
    <name type="scientific">Saezia sanguinis</name>
    <dbReference type="NCBI Taxonomy" id="1965230"/>
    <lineage>
        <taxon>Bacteria</taxon>
        <taxon>Pseudomonadati</taxon>
        <taxon>Pseudomonadota</taxon>
        <taxon>Betaproteobacteria</taxon>
        <taxon>Burkholderiales</taxon>
        <taxon>Saeziaceae</taxon>
        <taxon>Saezia</taxon>
    </lineage>
</organism>
<dbReference type="RefSeq" id="WP_126981029.1">
    <property type="nucleotide sequence ID" value="NZ_PQSP01000011.1"/>
</dbReference>
<dbReference type="GO" id="GO:0005524">
    <property type="term" value="F:ATP binding"/>
    <property type="evidence" value="ECO:0007669"/>
    <property type="project" value="UniProtKB-UniRule"/>
</dbReference>
<comment type="catalytic activity">
    <reaction evidence="11">
        <text>D-glycero-beta-D-manno-heptose 7-phosphate + ATP = D-glycero-beta-D-manno-heptose 1,7-bisphosphate + ADP + H(+)</text>
        <dbReference type="Rhea" id="RHEA:27473"/>
        <dbReference type="ChEBI" id="CHEBI:15378"/>
        <dbReference type="ChEBI" id="CHEBI:30616"/>
        <dbReference type="ChEBI" id="CHEBI:60204"/>
        <dbReference type="ChEBI" id="CHEBI:60208"/>
        <dbReference type="ChEBI" id="CHEBI:456216"/>
        <dbReference type="EC" id="2.7.1.167"/>
    </reaction>
</comment>
<dbReference type="InterPro" id="IPR011611">
    <property type="entry name" value="PfkB_dom"/>
</dbReference>
<dbReference type="GO" id="GO:0097171">
    <property type="term" value="P:ADP-L-glycero-beta-D-manno-heptose biosynthetic process"/>
    <property type="evidence" value="ECO:0007669"/>
    <property type="project" value="UniProtKB-UniPathway"/>
</dbReference>
<keyword evidence="7 11" id="KW-0067">ATP-binding</keyword>
<dbReference type="InterPro" id="IPR014729">
    <property type="entry name" value="Rossmann-like_a/b/a_fold"/>
</dbReference>
<feature type="domain" description="Cytidyltransferase-like" evidence="13">
    <location>
        <begin position="356"/>
        <end position="455"/>
    </location>
</feature>
<keyword evidence="8 11" id="KW-0511">Multifunctional enzyme</keyword>
<dbReference type="NCBIfam" id="TIGR02198">
    <property type="entry name" value="rfaE_dom_I"/>
    <property type="match status" value="1"/>
</dbReference>
<dbReference type="GO" id="GO:0033785">
    <property type="term" value="F:heptose 7-phosphate kinase activity"/>
    <property type="evidence" value="ECO:0007669"/>
    <property type="project" value="UniProtKB-UniRule"/>
</dbReference>
<keyword evidence="4 11" id="KW-0548">Nucleotidyltransferase</keyword>
<keyword evidence="3 11" id="KW-0808">Transferase</keyword>
<dbReference type="Gene3D" id="3.40.50.620">
    <property type="entry name" value="HUPs"/>
    <property type="match status" value="1"/>
</dbReference>
<comment type="caution">
    <text evidence="14">The sequence shown here is derived from an EMBL/GenBank/DDBJ whole genome shotgun (WGS) entry which is preliminary data.</text>
</comment>
<name>A0A433SA28_9BURK</name>
<protein>
    <recommendedName>
        <fullName evidence="11">Bifunctional protein HldE</fullName>
    </recommendedName>
    <domain>
        <recommendedName>
            <fullName evidence="11">D-beta-D-heptose 7-phosphate kinase</fullName>
            <ecNumber evidence="11">2.7.1.167</ecNumber>
        </recommendedName>
        <alternativeName>
            <fullName evidence="11">D-beta-D-heptose 7-phosphotransferase</fullName>
        </alternativeName>
        <alternativeName>
            <fullName evidence="11">D-glycero-beta-D-manno-heptose-7-phosphate kinase</fullName>
        </alternativeName>
    </domain>
    <domain>
        <recommendedName>
            <fullName evidence="11">D-beta-D-heptose 1-phosphate adenylyltransferase</fullName>
            <ecNumber evidence="11">2.7.7.70</ecNumber>
        </recommendedName>
        <alternativeName>
            <fullName evidence="11">D-glycero-beta-D-manno-heptose 1-phosphate adenylyltransferase</fullName>
        </alternativeName>
    </domain>
</protein>
<comment type="subunit">
    <text evidence="11">Homodimer.</text>
</comment>
<feature type="domain" description="Carbohydrate kinase PfkB" evidence="12">
    <location>
        <begin position="11"/>
        <end position="307"/>
    </location>
</feature>